<dbReference type="AlphaFoldDB" id="A0A382U7L0"/>
<protein>
    <submittedName>
        <fullName evidence="1">Uncharacterized protein</fullName>
    </submittedName>
</protein>
<evidence type="ECO:0000313" key="1">
    <source>
        <dbReference type="EMBL" id="SVD29865.1"/>
    </source>
</evidence>
<name>A0A382U7L0_9ZZZZ</name>
<proteinExistence type="predicted"/>
<accession>A0A382U7L0</accession>
<organism evidence="1">
    <name type="scientific">marine metagenome</name>
    <dbReference type="NCBI Taxonomy" id="408172"/>
    <lineage>
        <taxon>unclassified sequences</taxon>
        <taxon>metagenomes</taxon>
        <taxon>ecological metagenomes</taxon>
    </lineage>
</organism>
<gene>
    <name evidence="1" type="ORF">METZ01_LOCUS382719</name>
</gene>
<dbReference type="EMBL" id="UINC01141869">
    <property type="protein sequence ID" value="SVD29865.1"/>
    <property type="molecule type" value="Genomic_DNA"/>
</dbReference>
<reference evidence="1" key="1">
    <citation type="submission" date="2018-05" db="EMBL/GenBank/DDBJ databases">
        <authorList>
            <person name="Lanie J.A."/>
            <person name="Ng W.-L."/>
            <person name="Kazmierczak K.M."/>
            <person name="Andrzejewski T.M."/>
            <person name="Davidsen T.M."/>
            <person name="Wayne K.J."/>
            <person name="Tettelin H."/>
            <person name="Glass J.I."/>
            <person name="Rusch D."/>
            <person name="Podicherti R."/>
            <person name="Tsui H.-C.T."/>
            <person name="Winkler M.E."/>
        </authorList>
    </citation>
    <scope>NUCLEOTIDE SEQUENCE</scope>
</reference>
<sequence length="24" mass="2787">MAFIFINTADKSLHGKVFMVMDRD</sequence>
<feature type="non-terminal residue" evidence="1">
    <location>
        <position position="24"/>
    </location>
</feature>